<protein>
    <recommendedName>
        <fullName evidence="3">EfeO-type cupredoxin-like domain-containing protein</fullName>
    </recommendedName>
</protein>
<name>A0ABU3K8P4_9BACT</name>
<organism evidence="1 2">
    <name type="scientific">Candidatus Nitronereus thalassa</name>
    <dbReference type="NCBI Taxonomy" id="3020898"/>
    <lineage>
        <taxon>Bacteria</taxon>
        <taxon>Pseudomonadati</taxon>
        <taxon>Nitrospirota</taxon>
        <taxon>Nitrospiria</taxon>
        <taxon>Nitrospirales</taxon>
        <taxon>Nitrospiraceae</taxon>
        <taxon>Candidatus Nitronereus</taxon>
    </lineage>
</organism>
<keyword evidence="2" id="KW-1185">Reference proteome</keyword>
<gene>
    <name evidence="1" type="ORF">PPG34_10415</name>
</gene>
<dbReference type="EMBL" id="JAQOUE010000001">
    <property type="protein sequence ID" value="MDT7042765.1"/>
    <property type="molecule type" value="Genomic_DNA"/>
</dbReference>
<proteinExistence type="predicted"/>
<reference evidence="1 2" key="1">
    <citation type="journal article" date="2023" name="ISME J.">
        <title>Cultivation and genomic characterization of novel and ubiquitous marine nitrite-oxidizing bacteria from the Nitrospirales.</title>
        <authorList>
            <person name="Mueller A.J."/>
            <person name="Daebeler A."/>
            <person name="Herbold C.W."/>
            <person name="Kirkegaard R.H."/>
            <person name="Daims H."/>
        </authorList>
    </citation>
    <scope>NUCLEOTIDE SEQUENCE [LARGE SCALE GENOMIC DNA]</scope>
    <source>
        <strain evidence="1 2">EB</strain>
    </source>
</reference>
<comment type="caution">
    <text evidence="1">The sequence shown here is derived from an EMBL/GenBank/DDBJ whole genome shotgun (WGS) entry which is preliminary data.</text>
</comment>
<accession>A0ABU3K8P4</accession>
<evidence type="ECO:0000313" key="2">
    <source>
        <dbReference type="Proteomes" id="UP001250932"/>
    </source>
</evidence>
<evidence type="ECO:0000313" key="1">
    <source>
        <dbReference type="EMBL" id="MDT7042765.1"/>
    </source>
</evidence>
<evidence type="ECO:0008006" key="3">
    <source>
        <dbReference type="Google" id="ProtNLM"/>
    </source>
</evidence>
<dbReference type="Proteomes" id="UP001250932">
    <property type="component" value="Unassembled WGS sequence"/>
</dbReference>
<dbReference type="RefSeq" id="WP_313833217.1">
    <property type="nucleotide sequence ID" value="NZ_JAQOUE010000001.1"/>
</dbReference>
<sequence length="151" mass="16783">MQRLLSKWSAVGTTLLFCVSLIFTPAVLASKEGAAPAEVEITVKVSQQGFLDHRNKPFGPKNPLNIPKGKVVRITFEFSEKVTSLAYGDTHQVSIISKDGWEQESKKIWMWDQTASVTFLAGEEGRTSYRGFCIVDCIGMDHLNNLVIHVV</sequence>